<gene>
    <name evidence="4" type="primary">SHM2</name>
    <name evidence="4" type="ORF">MHBO_002217</name>
</gene>
<evidence type="ECO:0000256" key="1">
    <source>
        <dbReference type="ARBA" id="ARBA00001933"/>
    </source>
</evidence>
<comment type="caution">
    <text evidence="4">The sequence shown here is derived from an EMBL/GenBank/DDBJ whole genome shotgun (WGS) entry which is preliminary data.</text>
</comment>
<comment type="cofactor">
    <cofactor evidence="1">
        <name>pyridoxal 5'-phosphate</name>
        <dbReference type="ChEBI" id="CHEBI:597326"/>
    </cofactor>
</comment>
<keyword evidence="2" id="KW-0663">Pyridoxal phosphate</keyword>
<dbReference type="Gene3D" id="3.40.640.10">
    <property type="entry name" value="Type I PLP-dependent aspartate aminotransferase-like (Major domain)"/>
    <property type="match status" value="1"/>
</dbReference>
<sequence>MALRRFSVMQFKRLKIVDKTLFDLIRDEEKRQTETLNLIASENFASSAVLETLGSCLTNKYSEGYPGARYYGGNHFIDKIETVCQKRALETFNLDPKEWGVNVQSYSGSIANLAIFSAILEPHEKVMGLDLSCGGQFLL</sequence>
<dbReference type="EC" id="2.1.2.1" evidence="4"/>
<protein>
    <submittedName>
        <fullName evidence="4">Serine hydroxymethyltransferase, cytosolic</fullName>
        <ecNumber evidence="4">2.1.2.1</ecNumber>
    </submittedName>
</protein>
<evidence type="ECO:0000256" key="2">
    <source>
        <dbReference type="ARBA" id="ARBA00022898"/>
    </source>
</evidence>
<dbReference type="Pfam" id="PF00464">
    <property type="entry name" value="SHMT"/>
    <property type="match status" value="1"/>
</dbReference>
<dbReference type="Proteomes" id="UP001439008">
    <property type="component" value="Unassembled WGS sequence"/>
</dbReference>
<proteinExistence type="predicted"/>
<name>A0ABV2ALL2_9EUKA</name>
<dbReference type="SUPFAM" id="SSF53383">
    <property type="entry name" value="PLP-dependent transferases"/>
    <property type="match status" value="1"/>
</dbReference>
<dbReference type="PANTHER" id="PTHR11680:SF35">
    <property type="entry name" value="SERINE HYDROXYMETHYLTRANSFERASE 1"/>
    <property type="match status" value="1"/>
</dbReference>
<dbReference type="PANTHER" id="PTHR11680">
    <property type="entry name" value="SERINE HYDROXYMETHYLTRANSFERASE"/>
    <property type="match status" value="1"/>
</dbReference>
<keyword evidence="5" id="KW-1185">Reference proteome</keyword>
<dbReference type="InterPro" id="IPR039429">
    <property type="entry name" value="SHMT-like_dom"/>
</dbReference>
<accession>A0ABV2ALL2</accession>
<feature type="domain" description="Serine hydroxymethyltransferase-like" evidence="3">
    <location>
        <begin position="15"/>
        <end position="136"/>
    </location>
</feature>
<dbReference type="GO" id="GO:0004372">
    <property type="term" value="F:glycine hydroxymethyltransferase activity"/>
    <property type="evidence" value="ECO:0007669"/>
    <property type="project" value="UniProtKB-EC"/>
</dbReference>
<evidence type="ECO:0000313" key="4">
    <source>
        <dbReference type="EMBL" id="MES1920556.1"/>
    </source>
</evidence>
<dbReference type="InterPro" id="IPR015422">
    <property type="entry name" value="PyrdxlP-dep_Trfase_small"/>
</dbReference>
<dbReference type="InterPro" id="IPR015424">
    <property type="entry name" value="PyrdxlP-dep_Trfase"/>
</dbReference>
<organism evidence="4 5">
    <name type="scientific">Bonamia ostreae</name>
    <dbReference type="NCBI Taxonomy" id="126728"/>
    <lineage>
        <taxon>Eukaryota</taxon>
        <taxon>Sar</taxon>
        <taxon>Rhizaria</taxon>
        <taxon>Endomyxa</taxon>
        <taxon>Ascetosporea</taxon>
        <taxon>Haplosporida</taxon>
        <taxon>Bonamia</taxon>
    </lineage>
</organism>
<keyword evidence="4" id="KW-0808">Transferase</keyword>
<dbReference type="InterPro" id="IPR049943">
    <property type="entry name" value="Ser_HO-MeTrfase-like"/>
</dbReference>
<dbReference type="EMBL" id="JBDODL010000734">
    <property type="protein sequence ID" value="MES1920556.1"/>
    <property type="molecule type" value="Genomic_DNA"/>
</dbReference>
<reference evidence="4 5" key="1">
    <citation type="journal article" date="2024" name="BMC Biol.">
        <title>Comparative genomics of Ascetosporea gives new insight into the evolutionary basis for animal parasitism in Rhizaria.</title>
        <authorList>
            <person name="Hiltunen Thoren M."/>
            <person name="Onut-Brannstrom I."/>
            <person name="Alfjorden A."/>
            <person name="Peckova H."/>
            <person name="Swords F."/>
            <person name="Hooper C."/>
            <person name="Holzer A.S."/>
            <person name="Bass D."/>
            <person name="Burki F."/>
        </authorList>
    </citation>
    <scope>NUCLEOTIDE SEQUENCE [LARGE SCALE GENOMIC DNA]</scope>
    <source>
        <strain evidence="4">20-A016</strain>
    </source>
</reference>
<dbReference type="InterPro" id="IPR015421">
    <property type="entry name" value="PyrdxlP-dep_Trfase_major"/>
</dbReference>
<evidence type="ECO:0000313" key="5">
    <source>
        <dbReference type="Proteomes" id="UP001439008"/>
    </source>
</evidence>
<dbReference type="Gene3D" id="3.90.1150.10">
    <property type="entry name" value="Aspartate Aminotransferase, domain 1"/>
    <property type="match status" value="1"/>
</dbReference>
<evidence type="ECO:0000259" key="3">
    <source>
        <dbReference type="Pfam" id="PF00464"/>
    </source>
</evidence>